<keyword evidence="1" id="KW-0808">Transferase</keyword>
<evidence type="ECO:0000313" key="1">
    <source>
        <dbReference type="EMBL" id="KRK13907.1"/>
    </source>
</evidence>
<comment type="caution">
    <text evidence="1">The sequence shown here is derived from an EMBL/GenBank/DDBJ whole genome shotgun (WGS) entry which is preliminary data.</text>
</comment>
<name>A0A0R1F142_LACZE</name>
<dbReference type="eggNOG" id="COG2071">
    <property type="taxonomic scope" value="Bacteria"/>
</dbReference>
<dbReference type="GO" id="GO:0016740">
    <property type="term" value="F:transferase activity"/>
    <property type="evidence" value="ECO:0007669"/>
    <property type="project" value="UniProtKB-KW"/>
</dbReference>
<dbReference type="GO" id="GO:0006598">
    <property type="term" value="P:polyamine catabolic process"/>
    <property type="evidence" value="ECO:0007669"/>
    <property type="project" value="TreeGrafter"/>
</dbReference>
<dbReference type="Proteomes" id="UP000051984">
    <property type="component" value="Unassembled WGS sequence"/>
</dbReference>
<dbReference type="GO" id="GO:0005829">
    <property type="term" value="C:cytosol"/>
    <property type="evidence" value="ECO:0007669"/>
    <property type="project" value="TreeGrafter"/>
</dbReference>
<reference evidence="1 2" key="1">
    <citation type="journal article" date="2015" name="Genome Announc.">
        <title>Expanding the biotechnology potential of lactobacilli through comparative genomics of 213 strains and associated genera.</title>
        <authorList>
            <person name="Sun Z."/>
            <person name="Harris H.M."/>
            <person name="McCann A."/>
            <person name="Guo C."/>
            <person name="Argimon S."/>
            <person name="Zhang W."/>
            <person name="Yang X."/>
            <person name="Jeffery I.B."/>
            <person name="Cooney J.C."/>
            <person name="Kagawa T.F."/>
            <person name="Liu W."/>
            <person name="Song Y."/>
            <person name="Salvetti E."/>
            <person name="Wrobel A."/>
            <person name="Rasinkangas P."/>
            <person name="Parkhill J."/>
            <person name="Rea M.C."/>
            <person name="O'Sullivan O."/>
            <person name="Ritari J."/>
            <person name="Douillard F.P."/>
            <person name="Paul Ross R."/>
            <person name="Yang R."/>
            <person name="Briner A.E."/>
            <person name="Felis G.E."/>
            <person name="de Vos W.M."/>
            <person name="Barrangou R."/>
            <person name="Klaenhammer T.R."/>
            <person name="Caufield P.W."/>
            <person name="Cui Y."/>
            <person name="Zhang H."/>
            <person name="O'Toole P.W."/>
        </authorList>
    </citation>
    <scope>NUCLEOTIDE SEQUENCE [LARGE SCALE GENOMIC DNA]</scope>
    <source>
        <strain evidence="1 2">DSM 20178</strain>
    </source>
</reference>
<dbReference type="EMBL" id="AZCT01000001">
    <property type="protein sequence ID" value="KRK13907.1"/>
    <property type="molecule type" value="Genomic_DNA"/>
</dbReference>
<dbReference type="PATRIC" id="fig|1423816.3.peg.481"/>
<dbReference type="Pfam" id="PF07722">
    <property type="entry name" value="Peptidase_C26"/>
    <property type="match status" value="1"/>
</dbReference>
<evidence type="ECO:0000313" key="2">
    <source>
        <dbReference type="Proteomes" id="UP000051984"/>
    </source>
</evidence>
<organism evidence="1 2">
    <name type="scientific">Lacticaseibacillus zeae DSM 20178 = KCTC 3804</name>
    <dbReference type="NCBI Taxonomy" id="1423816"/>
    <lineage>
        <taxon>Bacteria</taxon>
        <taxon>Bacillati</taxon>
        <taxon>Bacillota</taxon>
        <taxon>Bacilli</taxon>
        <taxon>Lactobacillales</taxon>
        <taxon>Lactobacillaceae</taxon>
        <taxon>Lacticaseibacillus</taxon>
    </lineage>
</organism>
<dbReference type="Gene3D" id="3.40.50.880">
    <property type="match status" value="1"/>
</dbReference>
<gene>
    <name evidence="1" type="ORF">FD51_GL000479</name>
</gene>
<dbReference type="PANTHER" id="PTHR43235:SF1">
    <property type="entry name" value="GLUTAMINE AMIDOTRANSFERASE PB2B2.05-RELATED"/>
    <property type="match status" value="1"/>
</dbReference>
<dbReference type="PROSITE" id="PS51273">
    <property type="entry name" value="GATASE_TYPE_1"/>
    <property type="match status" value="1"/>
</dbReference>
<dbReference type="RefSeq" id="WP_010488742.1">
    <property type="nucleotide sequence ID" value="NZ_AZCT01000001.1"/>
</dbReference>
<dbReference type="GO" id="GO:0033969">
    <property type="term" value="F:gamma-glutamyl-gamma-aminobutyrate hydrolase activity"/>
    <property type="evidence" value="ECO:0007669"/>
    <property type="project" value="TreeGrafter"/>
</dbReference>
<dbReference type="AlphaFoldDB" id="A0A0R1F142"/>
<keyword evidence="1" id="KW-0315">Glutamine amidotransferase</keyword>
<sequence length="249" mass="26820">MRPIIALTGDSMVAPSPVINLNYADMAPNMIKNAIVKVGGAPLILPYPEDDAVSETLAQQYVAVFDGLVLPGGPDVDPTFYHEEPIQAMGRATYQKDQFEIALIKATLEAKKPIFAICRGIQILNVALGGTLYQDLPSQNPKATIRHSQAAPGQWPTHHVAITPGSHLASLMGTSSYVNSRHHQAVKAVAPDLQVTAQAPDGVVEAVESKDSDLILGVQWHPENMWSSFPDQLPLFSDIVKRVGGEADE</sequence>
<dbReference type="InterPro" id="IPR044668">
    <property type="entry name" value="PuuD-like"/>
</dbReference>
<dbReference type="SUPFAM" id="SSF52317">
    <property type="entry name" value="Class I glutamine amidotransferase-like"/>
    <property type="match status" value="1"/>
</dbReference>
<proteinExistence type="predicted"/>
<dbReference type="InterPro" id="IPR011697">
    <property type="entry name" value="Peptidase_C26"/>
</dbReference>
<accession>A0A0R1F142</accession>
<dbReference type="CDD" id="cd01745">
    <property type="entry name" value="GATase1_2"/>
    <property type="match status" value="1"/>
</dbReference>
<protein>
    <submittedName>
        <fullName evidence="1">Glutamine amidotransferase</fullName>
    </submittedName>
</protein>
<dbReference type="PANTHER" id="PTHR43235">
    <property type="entry name" value="GLUTAMINE AMIDOTRANSFERASE PB2B2.05-RELATED"/>
    <property type="match status" value="1"/>
</dbReference>
<dbReference type="InterPro" id="IPR029062">
    <property type="entry name" value="Class_I_gatase-like"/>
</dbReference>